<gene>
    <name evidence="2" type="ORF">J8A68_005920</name>
</gene>
<dbReference type="AlphaFoldDB" id="A0A8J5Q4T9"/>
<evidence type="ECO:0000313" key="2">
    <source>
        <dbReference type="EMBL" id="KAG7660501.1"/>
    </source>
</evidence>
<reference evidence="2 3" key="1">
    <citation type="journal article" date="2021" name="DNA Res.">
        <title>Genome analysis of Candida subhashii reveals its hybrid nature and dual mitochondrial genome conformations.</title>
        <authorList>
            <person name="Mixao V."/>
            <person name="Hegedusova E."/>
            <person name="Saus E."/>
            <person name="Pryszcz L.P."/>
            <person name="Cillingova A."/>
            <person name="Nosek J."/>
            <person name="Gabaldon T."/>
        </authorList>
    </citation>
    <scope>NUCLEOTIDE SEQUENCE [LARGE SCALE GENOMIC DNA]</scope>
    <source>
        <strain evidence="2 3">CBS 10753</strain>
    </source>
</reference>
<accession>A0A8J5Q4T9</accession>
<dbReference type="EMBL" id="JAGSYN010000277">
    <property type="protein sequence ID" value="KAG7660501.1"/>
    <property type="molecule type" value="Genomic_DNA"/>
</dbReference>
<feature type="compositionally biased region" description="Basic and acidic residues" evidence="1">
    <location>
        <begin position="84"/>
        <end position="94"/>
    </location>
</feature>
<comment type="caution">
    <text evidence="2">The sequence shown here is derived from an EMBL/GenBank/DDBJ whole genome shotgun (WGS) entry which is preliminary data.</text>
</comment>
<dbReference type="RefSeq" id="XP_049260734.1">
    <property type="nucleotide sequence ID" value="XM_049410038.1"/>
</dbReference>
<evidence type="ECO:0000256" key="1">
    <source>
        <dbReference type="SAM" id="MobiDB-lite"/>
    </source>
</evidence>
<feature type="region of interest" description="Disordered" evidence="1">
    <location>
        <begin position="73"/>
        <end position="94"/>
    </location>
</feature>
<dbReference type="GeneID" id="73472720"/>
<organism evidence="2 3">
    <name type="scientific">[Candida] subhashii</name>
    <dbReference type="NCBI Taxonomy" id="561895"/>
    <lineage>
        <taxon>Eukaryota</taxon>
        <taxon>Fungi</taxon>
        <taxon>Dikarya</taxon>
        <taxon>Ascomycota</taxon>
        <taxon>Saccharomycotina</taxon>
        <taxon>Pichiomycetes</taxon>
        <taxon>Debaryomycetaceae</taxon>
        <taxon>Spathaspora</taxon>
    </lineage>
</organism>
<protein>
    <submittedName>
        <fullName evidence="2">Uncharacterized protein</fullName>
    </submittedName>
</protein>
<dbReference type="OrthoDB" id="4060227at2759"/>
<proteinExistence type="predicted"/>
<evidence type="ECO:0000313" key="3">
    <source>
        <dbReference type="Proteomes" id="UP000694255"/>
    </source>
</evidence>
<dbReference type="Proteomes" id="UP000694255">
    <property type="component" value="Unassembled WGS sequence"/>
</dbReference>
<name>A0A8J5Q4T9_9ASCO</name>
<sequence>MRLVSQGEYNQALNEAFNRNNGTIKTSGIMAMKIYYNFVKMHIDSSAVRPFQINPNVSNDTFSKWTSSLLQQQSQPQNNSIGTLHKDKGDLVRY</sequence>
<keyword evidence="3" id="KW-1185">Reference proteome</keyword>